<reference evidence="1 2" key="1">
    <citation type="submission" date="2019-04" db="EMBL/GenBank/DDBJ databases">
        <authorList>
            <consortium name="Wellcome Sanger Institute Data Sharing"/>
        </authorList>
    </citation>
    <scope>NUCLEOTIDE SEQUENCE [LARGE SCALE GENOMIC DNA]</scope>
</reference>
<organism evidence="1 2">
    <name type="scientific">Scleropages formosus</name>
    <name type="common">Asian bonytongue</name>
    <name type="synonym">Osteoglossum formosum</name>
    <dbReference type="NCBI Taxonomy" id="113540"/>
    <lineage>
        <taxon>Eukaryota</taxon>
        <taxon>Metazoa</taxon>
        <taxon>Chordata</taxon>
        <taxon>Craniata</taxon>
        <taxon>Vertebrata</taxon>
        <taxon>Euteleostomi</taxon>
        <taxon>Actinopterygii</taxon>
        <taxon>Neopterygii</taxon>
        <taxon>Teleostei</taxon>
        <taxon>Osteoglossocephala</taxon>
        <taxon>Osteoglossomorpha</taxon>
        <taxon>Osteoglossiformes</taxon>
        <taxon>Osteoglossidae</taxon>
        <taxon>Scleropages</taxon>
    </lineage>
</organism>
<accession>A0A8C9RIB9</accession>
<name>A0A8C9RIB9_SCLFO</name>
<reference evidence="1" key="3">
    <citation type="submission" date="2025-09" db="UniProtKB">
        <authorList>
            <consortium name="Ensembl"/>
        </authorList>
    </citation>
    <scope>IDENTIFICATION</scope>
</reference>
<dbReference type="Ensembl" id="ENSSFOT00015016696.2">
    <property type="protein sequence ID" value="ENSSFOP00015016509.1"/>
    <property type="gene ID" value="ENSSFOG00015010648.2"/>
</dbReference>
<protein>
    <recommendedName>
        <fullName evidence="3">SANT domain-containing protein</fullName>
    </recommendedName>
</protein>
<keyword evidence="2" id="KW-1185">Reference proteome</keyword>
<proteinExistence type="predicted"/>
<dbReference type="Proteomes" id="UP000694397">
    <property type="component" value="Chromosome 13"/>
</dbReference>
<dbReference type="AlphaFoldDB" id="A0A8C9RIB9"/>
<evidence type="ECO:0000313" key="1">
    <source>
        <dbReference type="Ensembl" id="ENSSFOP00015016509.1"/>
    </source>
</evidence>
<dbReference type="OrthoDB" id="10021571at2759"/>
<evidence type="ECO:0008006" key="3">
    <source>
        <dbReference type="Google" id="ProtNLM"/>
    </source>
</evidence>
<sequence length="124" mass="13436">MQIAKWTDTEIKMLKCAVQCFGDDLNTISSFMNECTMQKFLPSHPLKTVGKTGQTNLLKLEPVHLCSSELTLSVLNDSDLSSGLKAIKGLGEGSSSKELNSGHENLNLDSSLIMNSGELPFLSC</sequence>
<reference evidence="1" key="2">
    <citation type="submission" date="2025-08" db="UniProtKB">
        <authorList>
            <consortium name="Ensembl"/>
        </authorList>
    </citation>
    <scope>IDENTIFICATION</scope>
</reference>
<evidence type="ECO:0000313" key="2">
    <source>
        <dbReference type="Proteomes" id="UP000694397"/>
    </source>
</evidence>